<dbReference type="GO" id="GO:0019262">
    <property type="term" value="P:N-acetylneuraminate catabolic process"/>
    <property type="evidence" value="ECO:0007669"/>
    <property type="project" value="TreeGrafter"/>
</dbReference>
<sequence>MYLEDILMRNFNVAIPTPFHEDERLYSAGFDPIVEHLKNSGIHSLLICGTTGEQHSLSIDERLQIIEYVNQRKFEDVELMFGVSAVRTSDAVKLMKHIEKTNIDSVLIGFPPYIRPTQQQAVYYVIHSSIDFILFHLIT</sequence>
<protein>
    <submittedName>
        <fullName evidence="2">Dihydrodipicolinate synthase</fullName>
        <ecNumber evidence="2">4.3.3.7</ecNumber>
    </submittedName>
</protein>
<organism evidence="2 3">
    <name type="scientific">Bacillus amyloliquefaciens (strain Y2)</name>
    <name type="common">Bacillus amyloliquefaciens subsp. plantarum (strain B9601-Y2)</name>
    <dbReference type="NCBI Taxonomy" id="1155777"/>
    <lineage>
        <taxon>Bacteria</taxon>
        <taxon>Bacillati</taxon>
        <taxon>Bacillota</taxon>
        <taxon>Bacilli</taxon>
        <taxon>Bacillales</taxon>
        <taxon>Bacillaceae</taxon>
        <taxon>Bacillus</taxon>
        <taxon>Bacillus amyloliquefaciens group</taxon>
    </lineage>
</organism>
<evidence type="ECO:0000256" key="1">
    <source>
        <dbReference type="ARBA" id="ARBA00023239"/>
    </source>
</evidence>
<dbReference type="GO" id="GO:0008747">
    <property type="term" value="F:N-acetylneuraminate lyase activity"/>
    <property type="evidence" value="ECO:0007669"/>
    <property type="project" value="TreeGrafter"/>
</dbReference>
<dbReference type="PANTHER" id="PTHR42849">
    <property type="entry name" value="N-ACETYLNEURAMINATE LYASE"/>
    <property type="match status" value="1"/>
</dbReference>
<dbReference type="InterPro" id="IPR002220">
    <property type="entry name" value="DapA-like"/>
</dbReference>
<name>I2C1S6_BACAY</name>
<dbReference type="CDD" id="cd00408">
    <property type="entry name" value="DHDPS-like"/>
    <property type="match status" value="1"/>
</dbReference>
<dbReference type="Pfam" id="PF00701">
    <property type="entry name" value="DHDPS"/>
    <property type="match status" value="1"/>
</dbReference>
<dbReference type="KEGG" id="bqy:MUS_0527"/>
<reference evidence="2 3" key="1">
    <citation type="journal article" date="2012" name="J. Biotechnol.">
        <title>Genome sequence of the plant growth promoting strain Bacillus amyloliquefaciens subsp. plantarum B9601-Y2 and expression of mersacidin and other secondary metabolites.</title>
        <authorList>
            <person name="He P."/>
            <person name="Hao K."/>
            <person name="Blom J."/>
            <person name="Ruckert C."/>
            <person name="Vater J."/>
            <person name="Mao Z."/>
            <person name="Wu Y."/>
            <person name="Hou M."/>
            <person name="He P."/>
            <person name="He Y."/>
            <person name="Borriss R."/>
        </authorList>
    </citation>
    <scope>NUCLEOTIDE SEQUENCE [LARGE SCALE GENOMIC DNA]</scope>
    <source>
        <strain evidence="2">Y2</strain>
    </source>
</reference>
<dbReference type="EMBL" id="CP003332">
    <property type="protein sequence ID" value="AFJ60600.1"/>
    <property type="molecule type" value="Genomic_DNA"/>
</dbReference>
<evidence type="ECO:0000313" key="2">
    <source>
        <dbReference type="EMBL" id="AFJ60600.1"/>
    </source>
</evidence>
<dbReference type="GO" id="GO:0005829">
    <property type="term" value="C:cytosol"/>
    <property type="evidence" value="ECO:0007669"/>
    <property type="project" value="TreeGrafter"/>
</dbReference>
<proteinExistence type="predicted"/>
<dbReference type="PRINTS" id="PR00146">
    <property type="entry name" value="DHPICSNTHASE"/>
</dbReference>
<dbReference type="EC" id="4.3.3.7" evidence="2"/>
<dbReference type="InterPro" id="IPR013785">
    <property type="entry name" value="Aldolase_TIM"/>
</dbReference>
<gene>
    <name evidence="2" type="primary">dapA</name>
    <name evidence="2" type="ORF">MUS_0527</name>
</gene>
<dbReference type="Gene3D" id="3.20.20.70">
    <property type="entry name" value="Aldolase class I"/>
    <property type="match status" value="1"/>
</dbReference>
<dbReference type="Proteomes" id="UP000002878">
    <property type="component" value="Chromosome"/>
</dbReference>
<dbReference type="GO" id="GO:0008840">
    <property type="term" value="F:4-hydroxy-tetrahydrodipicolinate synthase activity"/>
    <property type="evidence" value="ECO:0007669"/>
    <property type="project" value="UniProtKB-EC"/>
</dbReference>
<dbReference type="AlphaFoldDB" id="I2C1S6"/>
<dbReference type="HOGENOM" id="CLU_126952_0_0_9"/>
<dbReference type="PANTHER" id="PTHR42849:SF1">
    <property type="entry name" value="N-ACETYLNEURAMINATE LYASE"/>
    <property type="match status" value="1"/>
</dbReference>
<evidence type="ECO:0000313" key="3">
    <source>
        <dbReference type="Proteomes" id="UP000002878"/>
    </source>
</evidence>
<accession>I2C1S6</accession>
<keyword evidence="1 2" id="KW-0456">Lyase</keyword>
<dbReference type="SUPFAM" id="SSF51569">
    <property type="entry name" value="Aldolase"/>
    <property type="match status" value="1"/>
</dbReference>
<dbReference type="PATRIC" id="fig|1126211.3.peg.513"/>